<organism evidence="2 3">
    <name type="scientific">Candidatus Viridilinea halotolerans</name>
    <dbReference type="NCBI Taxonomy" id="2491704"/>
    <lineage>
        <taxon>Bacteria</taxon>
        <taxon>Bacillati</taxon>
        <taxon>Chloroflexota</taxon>
        <taxon>Chloroflexia</taxon>
        <taxon>Chloroflexales</taxon>
        <taxon>Chloroflexineae</taxon>
        <taxon>Oscillochloridaceae</taxon>
        <taxon>Candidatus Viridilinea</taxon>
    </lineage>
</organism>
<dbReference type="InterPro" id="IPR041685">
    <property type="entry name" value="AAA_GajA/Old/RecF-like"/>
</dbReference>
<dbReference type="PANTHER" id="PTHR43581:SF2">
    <property type="entry name" value="EXCINUCLEASE ATPASE SUBUNIT"/>
    <property type="match status" value="1"/>
</dbReference>
<dbReference type="AlphaFoldDB" id="A0A426U037"/>
<dbReference type="InterPro" id="IPR027417">
    <property type="entry name" value="P-loop_NTPase"/>
</dbReference>
<gene>
    <name evidence="2" type="ORF">EI684_10530</name>
</gene>
<dbReference type="InterPro" id="IPR051396">
    <property type="entry name" value="Bact_Antivir_Def_Nuclease"/>
</dbReference>
<evidence type="ECO:0000313" key="2">
    <source>
        <dbReference type="EMBL" id="RRR72141.1"/>
    </source>
</evidence>
<protein>
    <recommendedName>
        <fullName evidence="1">Endonuclease GajA/Old nuclease/RecF-like AAA domain-containing protein</fullName>
    </recommendedName>
</protein>
<sequence>MQENVTIHNFGPIKEAQIELRDLTVFVGPLASGKSLAAQVLYFLRGIEELMPPDTEDPVATTLAALELWLGYDPSLLITESTTLTWQNQKMQWLGNSMSLNQTLEQRIRTWWKSGTSPLKQIYIPAGRILYSFVPPFAAPQLQLLFSRSRAKSQALPGYISTFYAVLGSVLEALWHDQEVRKHGQKSFSDTLDEIQSFRTKARAITKGDLHYGPGTISLEIGKKIFQSSAISAGQMEIWPFLAITESILSFSTSPFKYMYFEEPEAHLHPGAQRQVMEIVAQLVRQNVKCVITTHSPYILYVINNFLMTQKVLDKERSLPCQALEATALAQHQVAAYRFSPDGYVSDIMDSETGLIDEEELDRVADDLGSTFSDLQDALED</sequence>
<evidence type="ECO:0000259" key="1">
    <source>
        <dbReference type="Pfam" id="PF13175"/>
    </source>
</evidence>
<comment type="caution">
    <text evidence="2">The sequence shown here is derived from an EMBL/GenBank/DDBJ whole genome shotgun (WGS) entry which is preliminary data.</text>
</comment>
<dbReference type="Proteomes" id="UP000280307">
    <property type="component" value="Unassembled WGS sequence"/>
</dbReference>
<name>A0A426U037_9CHLR</name>
<accession>A0A426U037</accession>
<dbReference type="Gene3D" id="3.40.50.300">
    <property type="entry name" value="P-loop containing nucleotide triphosphate hydrolases"/>
    <property type="match status" value="1"/>
</dbReference>
<dbReference type="EMBL" id="RSAS01000409">
    <property type="protein sequence ID" value="RRR72141.1"/>
    <property type="molecule type" value="Genomic_DNA"/>
</dbReference>
<dbReference type="SUPFAM" id="SSF52540">
    <property type="entry name" value="P-loop containing nucleoside triphosphate hydrolases"/>
    <property type="match status" value="1"/>
</dbReference>
<dbReference type="Pfam" id="PF13175">
    <property type="entry name" value="AAA_15"/>
    <property type="match status" value="1"/>
</dbReference>
<feature type="domain" description="Endonuclease GajA/Old nuclease/RecF-like AAA" evidence="1">
    <location>
        <begin position="233"/>
        <end position="299"/>
    </location>
</feature>
<reference evidence="2 3" key="1">
    <citation type="submission" date="2018-12" db="EMBL/GenBank/DDBJ databases">
        <title>Genome Sequence of Candidatus Viridilinea halotolerans isolated from saline sulfide-rich spring.</title>
        <authorList>
            <person name="Grouzdev D.S."/>
            <person name="Burganskaya E.I."/>
            <person name="Krutkina M.S."/>
            <person name="Sukhacheva M.V."/>
            <person name="Gorlenko V.M."/>
        </authorList>
    </citation>
    <scope>NUCLEOTIDE SEQUENCE [LARGE SCALE GENOMIC DNA]</scope>
    <source>
        <strain evidence="2">Chok-6</strain>
    </source>
</reference>
<evidence type="ECO:0000313" key="3">
    <source>
        <dbReference type="Proteomes" id="UP000280307"/>
    </source>
</evidence>
<proteinExistence type="predicted"/>
<dbReference type="PANTHER" id="PTHR43581">
    <property type="entry name" value="ATP/GTP PHOSPHATASE"/>
    <property type="match status" value="1"/>
</dbReference>